<reference evidence="1" key="1">
    <citation type="journal article" date="2014" name="Front. Microbiol.">
        <title>High frequency of phylogenetically diverse reductive dehalogenase-homologous genes in deep subseafloor sedimentary metagenomes.</title>
        <authorList>
            <person name="Kawai M."/>
            <person name="Futagami T."/>
            <person name="Toyoda A."/>
            <person name="Takaki Y."/>
            <person name="Nishi S."/>
            <person name="Hori S."/>
            <person name="Arai W."/>
            <person name="Tsubouchi T."/>
            <person name="Morono Y."/>
            <person name="Uchiyama I."/>
            <person name="Ito T."/>
            <person name="Fujiyama A."/>
            <person name="Inagaki F."/>
            <person name="Takami H."/>
        </authorList>
    </citation>
    <scope>NUCLEOTIDE SEQUENCE</scope>
    <source>
        <strain evidence="1">Expedition CK06-06</strain>
    </source>
</reference>
<sequence>MSKRKSTYTLAHKRYYLTKIKPHRAFKPPIDVYSCVFCGMMSTLSRLKRSDFYTKIYIRAGRVYFRPEEQETARDLLYAKQREYFKFMCNKVLDFLKFAIKTGLISKEEIILSLDLQIIKEIPTI</sequence>
<protein>
    <submittedName>
        <fullName evidence="1">Uncharacterized protein</fullName>
    </submittedName>
</protein>
<gene>
    <name evidence="1" type="ORF">S06H3_45476</name>
</gene>
<organism evidence="1">
    <name type="scientific">marine sediment metagenome</name>
    <dbReference type="NCBI Taxonomy" id="412755"/>
    <lineage>
        <taxon>unclassified sequences</taxon>
        <taxon>metagenomes</taxon>
        <taxon>ecological metagenomes</taxon>
    </lineage>
</organism>
<comment type="caution">
    <text evidence="1">The sequence shown here is derived from an EMBL/GenBank/DDBJ whole genome shotgun (WGS) entry which is preliminary data.</text>
</comment>
<proteinExistence type="predicted"/>
<evidence type="ECO:0000313" key="1">
    <source>
        <dbReference type="EMBL" id="GAI33648.1"/>
    </source>
</evidence>
<accession>X1MQQ3</accession>
<dbReference type="AlphaFoldDB" id="X1MQQ3"/>
<dbReference type="EMBL" id="BARV01028399">
    <property type="protein sequence ID" value="GAI33648.1"/>
    <property type="molecule type" value="Genomic_DNA"/>
</dbReference>
<name>X1MQQ3_9ZZZZ</name>